<protein>
    <submittedName>
        <fullName evidence="1">Uncharacterized protein</fullName>
    </submittedName>
</protein>
<dbReference type="EMBL" id="CAVLEF010000277">
    <property type="protein sequence ID" value="CAK1554326.1"/>
    <property type="molecule type" value="Genomic_DNA"/>
</dbReference>
<name>A0AAV1K171_9NEOP</name>
<evidence type="ECO:0000313" key="1">
    <source>
        <dbReference type="EMBL" id="CAK1554326.1"/>
    </source>
</evidence>
<reference evidence="1 2" key="1">
    <citation type="submission" date="2023-11" db="EMBL/GenBank/DDBJ databases">
        <authorList>
            <person name="Okamura Y."/>
        </authorList>
    </citation>
    <scope>NUCLEOTIDE SEQUENCE [LARGE SCALE GENOMIC DNA]</scope>
</reference>
<proteinExistence type="predicted"/>
<accession>A0AAV1K171</accession>
<sequence length="83" mass="9317">MNVRSISAQHLPPASAQCQVRRVHTSVYVEIRESRDPLASRLPVLISATTASPCAEGGGECFRPRSRDFDPIKNSSCHFWRDY</sequence>
<dbReference type="Proteomes" id="UP001497472">
    <property type="component" value="Unassembled WGS sequence"/>
</dbReference>
<comment type="caution">
    <text evidence="1">The sequence shown here is derived from an EMBL/GenBank/DDBJ whole genome shotgun (WGS) entry which is preliminary data.</text>
</comment>
<dbReference type="AlphaFoldDB" id="A0AAV1K171"/>
<gene>
    <name evidence="1" type="ORF">LNINA_LOCUS13248</name>
</gene>
<keyword evidence="2" id="KW-1185">Reference proteome</keyword>
<evidence type="ECO:0000313" key="2">
    <source>
        <dbReference type="Proteomes" id="UP001497472"/>
    </source>
</evidence>
<organism evidence="1 2">
    <name type="scientific">Leptosia nina</name>
    <dbReference type="NCBI Taxonomy" id="320188"/>
    <lineage>
        <taxon>Eukaryota</taxon>
        <taxon>Metazoa</taxon>
        <taxon>Ecdysozoa</taxon>
        <taxon>Arthropoda</taxon>
        <taxon>Hexapoda</taxon>
        <taxon>Insecta</taxon>
        <taxon>Pterygota</taxon>
        <taxon>Neoptera</taxon>
        <taxon>Endopterygota</taxon>
        <taxon>Lepidoptera</taxon>
        <taxon>Glossata</taxon>
        <taxon>Ditrysia</taxon>
        <taxon>Papilionoidea</taxon>
        <taxon>Pieridae</taxon>
        <taxon>Pierinae</taxon>
        <taxon>Leptosia</taxon>
    </lineage>
</organism>